<reference evidence="13 14" key="1">
    <citation type="journal article" date="2021" name="Int. J. Syst. Evol. Microbiol.">
        <title>Steroidobacter gossypii sp. nov., isolated from soil of cotton cropping field.</title>
        <authorList>
            <person name="Huang R."/>
            <person name="Yang S."/>
            <person name="Zhen C."/>
            <person name="Liu W."/>
        </authorList>
    </citation>
    <scope>NUCLEOTIDE SEQUENCE [LARGE SCALE GENOMIC DNA]</scope>
    <source>
        <strain evidence="13 14">S1-65</strain>
    </source>
</reference>
<evidence type="ECO:0000256" key="2">
    <source>
        <dbReference type="ARBA" id="ARBA00022448"/>
    </source>
</evidence>
<dbReference type="Pfam" id="PF00593">
    <property type="entry name" value="TonB_dep_Rec_b-barrel"/>
    <property type="match status" value="1"/>
</dbReference>
<keyword evidence="3 8" id="KW-1134">Transmembrane beta strand</keyword>
<evidence type="ECO:0000313" key="13">
    <source>
        <dbReference type="EMBL" id="MBM0108386.1"/>
    </source>
</evidence>
<dbReference type="PROSITE" id="PS52016">
    <property type="entry name" value="TONB_DEPENDENT_REC_3"/>
    <property type="match status" value="1"/>
</dbReference>
<sequence>MCRSRSVRIAVVAMLVSHAAGAEQARNEPRTEEVVVTSTALRENPLEVAQPTAVVAGDELRRQIAASIGETLSSELGVSSTYFGPSASRPVIRGLSGDRVQVLQDGLAALDVSSLSQDHAVTLETVVSQQIEIIKGPAALLYGSGASGGLVNVVSTRVPTEVPTRALTGAAEVRGDTASEERTGALSLDGGVGNFAFHADYFDRETHDVDISGFTQSDALRRQLIEAGEEPDNVRGHIPNTWSEASGGAVGGSYIGQRGLGGLSYSRYQTTYGIPGEEEAFIDMKQDRVDGKAELDLDGAINKLRLTGAYNDYTHTEFEAPGEPGTVFSQDAYELRFTADHALGGGWRGTTGLQYVDLDFQALGAEAFVPSSKTQTFSVFAFEEKHFEQWTIELGARAEQQKVDVAAELPDFDETAISLSAGTVWEFADDHALALNLTRTQRNPQAAELYADGPHIAAQRYEIGDADLDQEESVTADLSLRHTGQRVSWTLSAYYNDYTDYIYASPTGEVAGELPVYVYLQGGAKFHGFEAELNVPLIDEGQRHLGLRLASDYVRGKLDNGENLPQIPPLRFGAGLHYDQDAWHVGAQAFYYDKQDKLATNELPTDGFTLAEVDASYRVPFGSASVFLFVRGTNLLDEDARQHASPLKDIAPLAGRSWHIGARAEF</sequence>
<keyword evidence="2 8" id="KW-0813">Transport</keyword>
<evidence type="ECO:0000259" key="12">
    <source>
        <dbReference type="Pfam" id="PF07715"/>
    </source>
</evidence>
<keyword evidence="6 8" id="KW-0472">Membrane</keyword>
<comment type="similarity">
    <text evidence="8 9">Belongs to the TonB-dependent receptor family.</text>
</comment>
<dbReference type="InterPro" id="IPR012910">
    <property type="entry name" value="Plug_dom"/>
</dbReference>
<comment type="caution">
    <text evidence="13">The sequence shown here is derived from an EMBL/GenBank/DDBJ whole genome shotgun (WGS) entry which is preliminary data.</text>
</comment>
<feature type="signal peptide" evidence="10">
    <location>
        <begin position="1"/>
        <end position="22"/>
    </location>
</feature>
<evidence type="ECO:0000256" key="9">
    <source>
        <dbReference type="RuleBase" id="RU003357"/>
    </source>
</evidence>
<keyword evidence="7 8" id="KW-0998">Cell outer membrane</keyword>
<evidence type="ECO:0000256" key="3">
    <source>
        <dbReference type="ARBA" id="ARBA00022452"/>
    </source>
</evidence>
<evidence type="ECO:0000256" key="4">
    <source>
        <dbReference type="ARBA" id="ARBA00022692"/>
    </source>
</evidence>
<feature type="domain" description="TonB-dependent receptor plug" evidence="12">
    <location>
        <begin position="46"/>
        <end position="149"/>
    </location>
</feature>
<keyword evidence="4 8" id="KW-0812">Transmembrane</keyword>
<proteinExistence type="inferred from homology"/>
<dbReference type="Gene3D" id="2.170.130.10">
    <property type="entry name" value="TonB-dependent receptor, plug domain"/>
    <property type="match status" value="1"/>
</dbReference>
<keyword evidence="5 9" id="KW-0798">TonB box</keyword>
<dbReference type="InterPro" id="IPR000531">
    <property type="entry name" value="Beta-barrel_TonB"/>
</dbReference>
<gene>
    <name evidence="13" type="ORF">JM946_26945</name>
</gene>
<keyword evidence="10" id="KW-0732">Signal</keyword>
<dbReference type="RefSeq" id="WP_203170553.1">
    <property type="nucleotide sequence ID" value="NZ_JAEVLS010000008.1"/>
</dbReference>
<dbReference type="InterPro" id="IPR036942">
    <property type="entry name" value="Beta-barrel_TonB_sf"/>
</dbReference>
<keyword evidence="13" id="KW-0675">Receptor</keyword>
<evidence type="ECO:0000256" key="10">
    <source>
        <dbReference type="SAM" id="SignalP"/>
    </source>
</evidence>
<accession>A0ABS1X579</accession>
<evidence type="ECO:0000256" key="6">
    <source>
        <dbReference type="ARBA" id="ARBA00023136"/>
    </source>
</evidence>
<organism evidence="13 14">
    <name type="scientific">Steroidobacter gossypii</name>
    <dbReference type="NCBI Taxonomy" id="2805490"/>
    <lineage>
        <taxon>Bacteria</taxon>
        <taxon>Pseudomonadati</taxon>
        <taxon>Pseudomonadota</taxon>
        <taxon>Gammaproteobacteria</taxon>
        <taxon>Steroidobacterales</taxon>
        <taxon>Steroidobacteraceae</taxon>
        <taxon>Steroidobacter</taxon>
    </lineage>
</organism>
<dbReference type="SUPFAM" id="SSF56935">
    <property type="entry name" value="Porins"/>
    <property type="match status" value="1"/>
</dbReference>
<evidence type="ECO:0000313" key="14">
    <source>
        <dbReference type="Proteomes" id="UP000661077"/>
    </source>
</evidence>
<dbReference type="Proteomes" id="UP000661077">
    <property type="component" value="Unassembled WGS sequence"/>
</dbReference>
<feature type="chain" id="PRO_5045244628" evidence="10">
    <location>
        <begin position="23"/>
        <end position="666"/>
    </location>
</feature>
<evidence type="ECO:0000256" key="5">
    <source>
        <dbReference type="ARBA" id="ARBA00023077"/>
    </source>
</evidence>
<dbReference type="PANTHER" id="PTHR30069:SF40">
    <property type="entry name" value="TONB-DEPENDENT RECEPTOR NMB0964-RELATED"/>
    <property type="match status" value="1"/>
</dbReference>
<dbReference type="InterPro" id="IPR037066">
    <property type="entry name" value="Plug_dom_sf"/>
</dbReference>
<feature type="domain" description="TonB-dependent receptor-like beta-barrel" evidence="11">
    <location>
        <begin position="254"/>
        <end position="630"/>
    </location>
</feature>
<dbReference type="CDD" id="cd01347">
    <property type="entry name" value="ligand_gated_channel"/>
    <property type="match status" value="1"/>
</dbReference>
<dbReference type="InterPro" id="IPR039426">
    <property type="entry name" value="TonB-dep_rcpt-like"/>
</dbReference>
<protein>
    <submittedName>
        <fullName evidence="13">TonB-dependent receptor</fullName>
    </submittedName>
</protein>
<evidence type="ECO:0000259" key="11">
    <source>
        <dbReference type="Pfam" id="PF00593"/>
    </source>
</evidence>
<dbReference type="Pfam" id="PF07715">
    <property type="entry name" value="Plug"/>
    <property type="match status" value="1"/>
</dbReference>
<comment type="subcellular location">
    <subcellularLocation>
        <location evidence="1 8">Cell outer membrane</location>
        <topology evidence="1 8">Multi-pass membrane protein</topology>
    </subcellularLocation>
</comment>
<name>A0ABS1X579_9GAMM</name>
<keyword evidence="14" id="KW-1185">Reference proteome</keyword>
<evidence type="ECO:0000256" key="7">
    <source>
        <dbReference type="ARBA" id="ARBA00023237"/>
    </source>
</evidence>
<dbReference type="Gene3D" id="2.40.170.20">
    <property type="entry name" value="TonB-dependent receptor, beta-barrel domain"/>
    <property type="match status" value="1"/>
</dbReference>
<dbReference type="PANTHER" id="PTHR30069">
    <property type="entry name" value="TONB-DEPENDENT OUTER MEMBRANE RECEPTOR"/>
    <property type="match status" value="1"/>
</dbReference>
<evidence type="ECO:0000256" key="1">
    <source>
        <dbReference type="ARBA" id="ARBA00004571"/>
    </source>
</evidence>
<dbReference type="EMBL" id="JAEVLS010000008">
    <property type="protein sequence ID" value="MBM0108386.1"/>
    <property type="molecule type" value="Genomic_DNA"/>
</dbReference>
<evidence type="ECO:0000256" key="8">
    <source>
        <dbReference type="PROSITE-ProRule" id="PRU01360"/>
    </source>
</evidence>